<feature type="compositionally biased region" description="Polar residues" evidence="1">
    <location>
        <begin position="18"/>
        <end position="32"/>
    </location>
</feature>
<comment type="caution">
    <text evidence="3">The sequence shown here is derived from an EMBL/GenBank/DDBJ whole genome shotgun (WGS) entry which is preliminary data.</text>
</comment>
<feature type="transmembrane region" description="Helical" evidence="2">
    <location>
        <begin position="80"/>
        <end position="98"/>
    </location>
</feature>
<keyword evidence="2" id="KW-0812">Transmembrane</keyword>
<feature type="transmembrane region" description="Helical" evidence="2">
    <location>
        <begin position="179"/>
        <end position="199"/>
    </location>
</feature>
<evidence type="ECO:0000313" key="3">
    <source>
        <dbReference type="EMBL" id="MCW0953565.1"/>
    </source>
</evidence>
<keyword evidence="2" id="KW-1133">Transmembrane helix</keyword>
<proteinExistence type="predicted"/>
<organism evidence="3 4">
    <name type="scientific">Weissella ceti</name>
    <dbReference type="NCBI Taxonomy" id="759620"/>
    <lineage>
        <taxon>Bacteria</taxon>
        <taxon>Bacillati</taxon>
        <taxon>Bacillota</taxon>
        <taxon>Bacilli</taxon>
        <taxon>Lactobacillales</taxon>
        <taxon>Lactobacillaceae</taxon>
        <taxon>Weissella</taxon>
    </lineage>
</organism>
<dbReference type="RefSeq" id="WP_213409121.1">
    <property type="nucleotide sequence ID" value="NZ_CP074441.1"/>
</dbReference>
<feature type="transmembrane region" description="Helical" evidence="2">
    <location>
        <begin position="211"/>
        <end position="227"/>
    </location>
</feature>
<feature type="region of interest" description="Disordered" evidence="1">
    <location>
        <begin position="18"/>
        <end position="38"/>
    </location>
</feature>
<evidence type="ECO:0000256" key="1">
    <source>
        <dbReference type="SAM" id="MobiDB-lite"/>
    </source>
</evidence>
<feature type="transmembrane region" description="Helical" evidence="2">
    <location>
        <begin position="128"/>
        <end position="145"/>
    </location>
</feature>
<feature type="transmembrane region" description="Helical" evidence="2">
    <location>
        <begin position="257"/>
        <end position="274"/>
    </location>
</feature>
<dbReference type="EMBL" id="JAOZFE010000006">
    <property type="protein sequence ID" value="MCW0953565.1"/>
    <property type="molecule type" value="Genomic_DNA"/>
</dbReference>
<dbReference type="Proteomes" id="UP001526225">
    <property type="component" value="Unassembled WGS sequence"/>
</dbReference>
<feature type="transmembrane region" description="Helical" evidence="2">
    <location>
        <begin position="45"/>
        <end position="68"/>
    </location>
</feature>
<reference evidence="3 4" key="1">
    <citation type="submission" date="2022-10" db="EMBL/GenBank/DDBJ databases">
        <title>Weissella fermenti sp. nov., isolated from fermented cabbage.</title>
        <authorList>
            <person name="Lee J.K."/>
            <person name="Baek J.H."/>
            <person name="Choi D.G."/>
            <person name="Kim J.M."/>
            <person name="Jeon C.O."/>
        </authorList>
    </citation>
    <scope>NUCLEOTIDE SEQUENCE [LARGE SCALE GENOMIC DNA]</scope>
    <source>
        <strain evidence="3 4">KACC 18534</strain>
    </source>
</reference>
<gene>
    <name evidence="3" type="ORF">OIT44_05765</name>
</gene>
<evidence type="ECO:0000313" key="4">
    <source>
        <dbReference type="Proteomes" id="UP001526225"/>
    </source>
</evidence>
<name>A0ABT3E571_9LACO</name>
<keyword evidence="2" id="KW-0472">Membrane</keyword>
<feature type="transmembrane region" description="Helical" evidence="2">
    <location>
        <begin position="105"/>
        <end position="122"/>
    </location>
</feature>
<feature type="transmembrane region" description="Helical" evidence="2">
    <location>
        <begin position="233"/>
        <end position="250"/>
    </location>
</feature>
<evidence type="ECO:0008006" key="5">
    <source>
        <dbReference type="Google" id="ProtNLM"/>
    </source>
</evidence>
<keyword evidence="4" id="KW-1185">Reference proteome</keyword>
<accession>A0ABT3E571</accession>
<evidence type="ECO:0000256" key="2">
    <source>
        <dbReference type="SAM" id="Phobius"/>
    </source>
</evidence>
<feature type="transmembrane region" description="Helical" evidence="2">
    <location>
        <begin position="152"/>
        <end position="173"/>
    </location>
</feature>
<protein>
    <recommendedName>
        <fullName evidence="5">Integral membrane protein</fullName>
    </recommendedName>
</protein>
<sequence length="277" mass="31726">MDQEYEDRLSRLNRLNDISTEPTSYNNQNKPKQTPPRRFSGFPRAAAITLFISIISQLAIWWVYPLIYSRNLAGGQWQQNPLFVVYTILLAISIYFTIGQSRYKISTLAIAFVPVASLYFLYQQMTAQQVILLSLLPITLILINIKPLKLQNIVGLNLFAVIATVSVPVAIFYQQNTFLTIPFIYSLLPLFFSYLYYMASIFITNTRHKRIASFVLGAILLINVLTLPWNSWTLLAVVLIVFTWLILINLTIKTEYLFGILSALQAITILAIFLQQK</sequence>